<accession>W4LF01</accession>
<proteinExistence type="predicted"/>
<organism evidence="3 4">
    <name type="scientific">Entotheonella factor</name>
    <dbReference type="NCBI Taxonomy" id="1429438"/>
    <lineage>
        <taxon>Bacteria</taxon>
        <taxon>Pseudomonadati</taxon>
        <taxon>Nitrospinota/Tectimicrobiota group</taxon>
        <taxon>Candidatus Tectimicrobiota</taxon>
        <taxon>Candidatus Entotheonellia</taxon>
        <taxon>Candidatus Entotheonellales</taxon>
        <taxon>Candidatus Entotheonellaceae</taxon>
        <taxon>Candidatus Entotheonella</taxon>
    </lineage>
</organism>
<dbReference type="AlphaFoldDB" id="W4LF01"/>
<dbReference type="InterPro" id="IPR006680">
    <property type="entry name" value="Amidohydro-rel"/>
</dbReference>
<protein>
    <recommendedName>
        <fullName evidence="2">Amidohydrolase-related domain-containing protein</fullName>
    </recommendedName>
</protein>
<dbReference type="InterPro" id="IPR032465">
    <property type="entry name" value="ACMSD"/>
</dbReference>
<dbReference type="PANTHER" id="PTHR21240:SF28">
    <property type="entry name" value="ISO-OROTATE DECARBOXYLASE (EUROFUNG)"/>
    <property type="match status" value="1"/>
</dbReference>
<comment type="caution">
    <text evidence="3">The sequence shown here is derived from an EMBL/GenBank/DDBJ whole genome shotgun (WGS) entry which is preliminary data.</text>
</comment>
<evidence type="ECO:0000313" key="4">
    <source>
        <dbReference type="Proteomes" id="UP000019141"/>
    </source>
</evidence>
<keyword evidence="1" id="KW-0456">Lyase</keyword>
<gene>
    <name evidence="3" type="ORF">ETSY1_28700</name>
</gene>
<feature type="domain" description="Amidohydrolase-related" evidence="2">
    <location>
        <begin position="84"/>
        <end position="377"/>
    </location>
</feature>
<dbReference type="GO" id="GO:0016787">
    <property type="term" value="F:hydrolase activity"/>
    <property type="evidence" value="ECO:0007669"/>
    <property type="project" value="InterPro"/>
</dbReference>
<dbReference type="EMBL" id="AZHW01000858">
    <property type="protein sequence ID" value="ETW95906.1"/>
    <property type="molecule type" value="Genomic_DNA"/>
</dbReference>
<dbReference type="InterPro" id="IPR032466">
    <property type="entry name" value="Metal_Hydrolase"/>
</dbReference>
<sequence length="378" mass="42236">MELKYGLISVDDHVQEPLDLWTERLSQAKWGDRIPHVATRDDGTQYWVVDGQPLALPGVAIAGAAMPDRALEPQKWDEVPELAYDPSARLRAMDADGVDYSVLYPTVSGLAGETFGRIADPELELACVQAYNDWLIDTWASASERFVPQCITPLHPGEAAAQEIRRAVAKGHKGVVFPAVPEHVRAGSPHINEPDYEPIWKACEELEVPVCFHAGCSQQMQFPAYSDLSPGLAASLEAVTRPISSVQVVANFLYSRILMNYPGLKVVFAESSLAWGAYEIETADHQFERQRLSQEGYDMTPSEMFHRQCFMTGWYDRMAIETRQYLGVENIMWGINIPQATSTWPNTREAIDKSFAGVPQDEKDQMLWGNAAKLYKLG</sequence>
<dbReference type="GO" id="GO:0005737">
    <property type="term" value="C:cytoplasm"/>
    <property type="evidence" value="ECO:0007669"/>
    <property type="project" value="TreeGrafter"/>
</dbReference>
<dbReference type="SUPFAM" id="SSF51556">
    <property type="entry name" value="Metallo-dependent hydrolases"/>
    <property type="match status" value="1"/>
</dbReference>
<dbReference type="GO" id="GO:0019748">
    <property type="term" value="P:secondary metabolic process"/>
    <property type="evidence" value="ECO:0007669"/>
    <property type="project" value="TreeGrafter"/>
</dbReference>
<keyword evidence="4" id="KW-1185">Reference proteome</keyword>
<evidence type="ECO:0000256" key="1">
    <source>
        <dbReference type="ARBA" id="ARBA00023239"/>
    </source>
</evidence>
<dbReference type="Proteomes" id="UP000019141">
    <property type="component" value="Unassembled WGS sequence"/>
</dbReference>
<name>W4LF01_ENTF1</name>
<dbReference type="PANTHER" id="PTHR21240">
    <property type="entry name" value="2-AMINO-3-CARBOXYLMUCONATE-6-SEMIALDEHYDE DECARBOXYLASE"/>
    <property type="match status" value="1"/>
</dbReference>
<evidence type="ECO:0000313" key="3">
    <source>
        <dbReference type="EMBL" id="ETW95906.1"/>
    </source>
</evidence>
<dbReference type="HOGENOM" id="CLU_039329_0_2_7"/>
<reference evidence="3 4" key="1">
    <citation type="journal article" date="2014" name="Nature">
        <title>An environmental bacterial taxon with a large and distinct metabolic repertoire.</title>
        <authorList>
            <person name="Wilson M.C."/>
            <person name="Mori T."/>
            <person name="Ruckert C."/>
            <person name="Uria A.R."/>
            <person name="Helf M.J."/>
            <person name="Takada K."/>
            <person name="Gernert C."/>
            <person name="Steffens U.A."/>
            <person name="Heycke N."/>
            <person name="Schmitt S."/>
            <person name="Rinke C."/>
            <person name="Helfrich E.J."/>
            <person name="Brachmann A.O."/>
            <person name="Gurgui C."/>
            <person name="Wakimoto T."/>
            <person name="Kracht M."/>
            <person name="Crusemann M."/>
            <person name="Hentschel U."/>
            <person name="Abe I."/>
            <person name="Matsunaga S."/>
            <person name="Kalinowski J."/>
            <person name="Takeyama H."/>
            <person name="Piel J."/>
        </authorList>
    </citation>
    <scope>NUCLEOTIDE SEQUENCE [LARGE SCALE GENOMIC DNA]</scope>
    <source>
        <strain evidence="4">TSY1</strain>
    </source>
</reference>
<dbReference type="Pfam" id="PF04909">
    <property type="entry name" value="Amidohydro_2"/>
    <property type="match status" value="1"/>
</dbReference>
<dbReference type="Gene3D" id="3.20.20.140">
    <property type="entry name" value="Metal-dependent hydrolases"/>
    <property type="match status" value="1"/>
</dbReference>
<evidence type="ECO:0000259" key="2">
    <source>
        <dbReference type="Pfam" id="PF04909"/>
    </source>
</evidence>
<dbReference type="GO" id="GO:0016831">
    <property type="term" value="F:carboxy-lyase activity"/>
    <property type="evidence" value="ECO:0007669"/>
    <property type="project" value="InterPro"/>
</dbReference>